<dbReference type="PANTHER" id="PTHR40036">
    <property type="entry name" value="MACROCIN O-METHYLTRANSFERASE"/>
    <property type="match status" value="1"/>
</dbReference>
<dbReference type="SUPFAM" id="SSF53335">
    <property type="entry name" value="S-adenosyl-L-methionine-dependent methyltransferases"/>
    <property type="match status" value="1"/>
</dbReference>
<sequence length="262" mass="29577">MLERIRHRLRASLVRIAEEAADRHLAETAALVERLREDVRREADRVVDNVRDVEFRSRRDIFAAAERAAVASTERFVRQHLPAVPTFPHPAETLRHVLTEVPDEGLVLEFGVYTGSTLKTIATTLPGREIYGFDSFQGLPETWRTGFAEGAFGEAEVPDIDGARLVVGWFADTLPGFAAEHPGPVAFLHLDADLYSSTATVLEHLGDRLRPGSVVLFDEYFNYPGWEEHEHRAWQEFVARSGVTFEYLCYTSNNEQLAVRIT</sequence>
<evidence type="ECO:0000313" key="1">
    <source>
        <dbReference type="EMBL" id="SFI64432.1"/>
    </source>
</evidence>
<protein>
    <submittedName>
        <fullName evidence="1">Predicted O-methyltransferase YrrM</fullName>
    </submittedName>
</protein>
<dbReference type="GO" id="GO:0032259">
    <property type="term" value="P:methylation"/>
    <property type="evidence" value="ECO:0007669"/>
    <property type="project" value="UniProtKB-KW"/>
</dbReference>
<dbReference type="Gene3D" id="3.40.50.150">
    <property type="entry name" value="Vaccinia Virus protein VP39"/>
    <property type="match status" value="1"/>
</dbReference>
<dbReference type="AlphaFoldDB" id="A0A1I3JW16"/>
<dbReference type="InterPro" id="IPR008884">
    <property type="entry name" value="TylF_MeTrfase"/>
</dbReference>
<dbReference type="PANTHER" id="PTHR40036:SF1">
    <property type="entry name" value="MACROCIN O-METHYLTRANSFERASE"/>
    <property type="match status" value="1"/>
</dbReference>
<organism evidence="1 2">
    <name type="scientific">Amycolatopsis sacchari</name>
    <dbReference type="NCBI Taxonomy" id="115433"/>
    <lineage>
        <taxon>Bacteria</taxon>
        <taxon>Bacillati</taxon>
        <taxon>Actinomycetota</taxon>
        <taxon>Actinomycetes</taxon>
        <taxon>Pseudonocardiales</taxon>
        <taxon>Pseudonocardiaceae</taxon>
        <taxon>Amycolatopsis</taxon>
    </lineage>
</organism>
<name>A0A1I3JW16_9PSEU</name>
<dbReference type="OrthoDB" id="7056009at2"/>
<proteinExistence type="predicted"/>
<reference evidence="1 2" key="1">
    <citation type="submission" date="2016-10" db="EMBL/GenBank/DDBJ databases">
        <authorList>
            <person name="de Groot N.N."/>
        </authorList>
    </citation>
    <scope>NUCLEOTIDE SEQUENCE [LARGE SCALE GENOMIC DNA]</scope>
    <source>
        <strain evidence="1 2">DSM 44468</strain>
    </source>
</reference>
<keyword evidence="2" id="KW-1185">Reference proteome</keyword>
<dbReference type="RefSeq" id="WP_091503751.1">
    <property type="nucleotide sequence ID" value="NZ_CBDQZW010000009.1"/>
</dbReference>
<dbReference type="Proteomes" id="UP000199025">
    <property type="component" value="Unassembled WGS sequence"/>
</dbReference>
<gene>
    <name evidence="1" type="ORF">SAMN05421835_101302</name>
</gene>
<dbReference type="STRING" id="115433.SAMN05421835_101302"/>
<dbReference type="Pfam" id="PF05711">
    <property type="entry name" value="TylF"/>
    <property type="match status" value="1"/>
</dbReference>
<dbReference type="GO" id="GO:0008168">
    <property type="term" value="F:methyltransferase activity"/>
    <property type="evidence" value="ECO:0007669"/>
    <property type="project" value="UniProtKB-KW"/>
</dbReference>
<dbReference type="InterPro" id="IPR029063">
    <property type="entry name" value="SAM-dependent_MTases_sf"/>
</dbReference>
<evidence type="ECO:0000313" key="2">
    <source>
        <dbReference type="Proteomes" id="UP000199025"/>
    </source>
</evidence>
<keyword evidence="1" id="KW-0489">Methyltransferase</keyword>
<dbReference type="EMBL" id="FORP01000001">
    <property type="protein sequence ID" value="SFI64432.1"/>
    <property type="molecule type" value="Genomic_DNA"/>
</dbReference>
<accession>A0A1I3JW16</accession>
<keyword evidence="1" id="KW-0808">Transferase</keyword>